<dbReference type="GO" id="GO:0003700">
    <property type="term" value="F:DNA-binding transcription factor activity"/>
    <property type="evidence" value="ECO:0007669"/>
    <property type="project" value="TreeGrafter"/>
</dbReference>
<evidence type="ECO:0000313" key="5">
    <source>
        <dbReference type="EMBL" id="SEM23222.1"/>
    </source>
</evidence>
<evidence type="ECO:0000256" key="3">
    <source>
        <dbReference type="SAM" id="MobiDB-lite"/>
    </source>
</evidence>
<evidence type="ECO:0000256" key="1">
    <source>
        <dbReference type="ARBA" id="ARBA00023125"/>
    </source>
</evidence>
<dbReference type="PANTHER" id="PTHR30055:SF226">
    <property type="entry name" value="HTH-TYPE TRANSCRIPTIONAL REGULATOR PKSA"/>
    <property type="match status" value="1"/>
</dbReference>
<dbReference type="Proteomes" id="UP000198677">
    <property type="component" value="Unassembled WGS sequence"/>
</dbReference>
<dbReference type="PRINTS" id="PR00455">
    <property type="entry name" value="HTHTETR"/>
</dbReference>
<feature type="region of interest" description="Disordered" evidence="3">
    <location>
        <begin position="1"/>
        <end position="20"/>
    </location>
</feature>
<name>A0A1H7WNR7_9NOCA</name>
<dbReference type="EMBL" id="FOAW01000028">
    <property type="protein sequence ID" value="SEM23222.1"/>
    <property type="molecule type" value="Genomic_DNA"/>
</dbReference>
<dbReference type="SUPFAM" id="SSF46689">
    <property type="entry name" value="Homeodomain-like"/>
    <property type="match status" value="1"/>
</dbReference>
<evidence type="ECO:0000259" key="4">
    <source>
        <dbReference type="PROSITE" id="PS50977"/>
    </source>
</evidence>
<protein>
    <submittedName>
        <fullName evidence="5">DNA-binding transcriptional regulator, AcrR family</fullName>
    </submittedName>
</protein>
<dbReference type="PROSITE" id="PS50977">
    <property type="entry name" value="HTH_TETR_2"/>
    <property type="match status" value="1"/>
</dbReference>
<gene>
    <name evidence="5" type="ORF">SAMN05444583_12811</name>
</gene>
<feature type="DNA-binding region" description="H-T-H motif" evidence="2">
    <location>
        <begin position="52"/>
        <end position="71"/>
    </location>
</feature>
<evidence type="ECO:0000313" key="6">
    <source>
        <dbReference type="Proteomes" id="UP000198677"/>
    </source>
</evidence>
<reference evidence="6" key="1">
    <citation type="submission" date="2016-10" db="EMBL/GenBank/DDBJ databases">
        <authorList>
            <person name="Varghese N."/>
            <person name="Submissions S."/>
        </authorList>
    </citation>
    <scope>NUCLEOTIDE SEQUENCE [LARGE SCALE GENOMIC DNA]</scope>
    <source>
        <strain evidence="6">DSM 44675</strain>
    </source>
</reference>
<keyword evidence="1 2" id="KW-0238">DNA-binding</keyword>
<dbReference type="InterPro" id="IPR001647">
    <property type="entry name" value="HTH_TetR"/>
</dbReference>
<dbReference type="PANTHER" id="PTHR30055">
    <property type="entry name" value="HTH-TYPE TRANSCRIPTIONAL REGULATOR RUTR"/>
    <property type="match status" value="1"/>
</dbReference>
<dbReference type="AlphaFoldDB" id="A0A1H7WNR7"/>
<dbReference type="InterPro" id="IPR050109">
    <property type="entry name" value="HTH-type_TetR-like_transc_reg"/>
</dbReference>
<evidence type="ECO:0000256" key="2">
    <source>
        <dbReference type="PROSITE-ProRule" id="PRU00335"/>
    </source>
</evidence>
<dbReference type="Pfam" id="PF00440">
    <property type="entry name" value="TetR_N"/>
    <property type="match status" value="1"/>
</dbReference>
<accession>A0A1H7WNR7</accession>
<proteinExistence type="predicted"/>
<dbReference type="Gene3D" id="1.10.357.10">
    <property type="entry name" value="Tetracycline Repressor, domain 2"/>
    <property type="match status" value="1"/>
</dbReference>
<organism evidence="5 6">
    <name type="scientific">Rhodococcus maanshanensis</name>
    <dbReference type="NCBI Taxonomy" id="183556"/>
    <lineage>
        <taxon>Bacteria</taxon>
        <taxon>Bacillati</taxon>
        <taxon>Actinomycetota</taxon>
        <taxon>Actinomycetes</taxon>
        <taxon>Mycobacteriales</taxon>
        <taxon>Nocardiaceae</taxon>
        <taxon>Rhodococcus</taxon>
    </lineage>
</organism>
<feature type="domain" description="HTH tetR-type" evidence="4">
    <location>
        <begin position="29"/>
        <end position="89"/>
    </location>
</feature>
<dbReference type="InterPro" id="IPR009057">
    <property type="entry name" value="Homeodomain-like_sf"/>
</dbReference>
<dbReference type="GO" id="GO:0000976">
    <property type="term" value="F:transcription cis-regulatory region binding"/>
    <property type="evidence" value="ECO:0007669"/>
    <property type="project" value="TreeGrafter"/>
</dbReference>
<sequence length="221" mass="23514">MYGPQQRTHRAKGDPLPRITAPTVAEHREAQERALLDAARAVLAEGATEIPGFAEVAARAGLARSSMYQYFRSRQHLLTALIEDAFPRWSERVEAAMAEAGPPDRRVLAYVRANLDLVADGEHAIAAAIASIAPREVIAESSAAMHRQLIAPLAAALAELGAQDPAATADLINAVVHAATRQLEKGADVAAVHQRTEELIAPYVERAAARGVPTNSGNNTP</sequence>
<keyword evidence="6" id="KW-1185">Reference proteome</keyword>